<dbReference type="PANTHER" id="PTHR10164">
    <property type="entry name" value="ISLET CELL AUTOANTIGEN 1"/>
    <property type="match status" value="1"/>
</dbReference>
<organism evidence="3">
    <name type="scientific">Trichuris suis</name>
    <name type="common">pig whipworm</name>
    <dbReference type="NCBI Taxonomy" id="68888"/>
    <lineage>
        <taxon>Eukaryota</taxon>
        <taxon>Metazoa</taxon>
        <taxon>Ecdysozoa</taxon>
        <taxon>Nematoda</taxon>
        <taxon>Enoplea</taxon>
        <taxon>Dorylaimia</taxon>
        <taxon>Trichinellida</taxon>
        <taxon>Trichuridae</taxon>
        <taxon>Trichuris</taxon>
    </lineage>
</organism>
<reference evidence="3" key="1">
    <citation type="journal article" date="2014" name="Nat. Genet.">
        <title>Genome and transcriptome of the porcine whipworm Trichuris suis.</title>
        <authorList>
            <person name="Jex A.R."/>
            <person name="Nejsum P."/>
            <person name="Schwarz E.M."/>
            <person name="Hu L."/>
            <person name="Young N.D."/>
            <person name="Hall R.S."/>
            <person name="Korhonen P.K."/>
            <person name="Liao S."/>
            <person name="Thamsborg S."/>
            <person name="Xia J."/>
            <person name="Xu P."/>
            <person name="Wang S."/>
            <person name="Scheerlinck J.P."/>
            <person name="Hofmann A."/>
            <person name="Sternberg P.W."/>
            <person name="Wang J."/>
            <person name="Gasser R.B."/>
        </authorList>
    </citation>
    <scope>NUCLEOTIDE SEQUENCE [LARGE SCALE GENOMIC DNA]</scope>
    <source>
        <strain evidence="3">DCEP-RM93F</strain>
    </source>
</reference>
<name>A0A085NM25_9BILA</name>
<sequence>MEKLRQQYWTTRQTFRRRLGQKEDEYLVASDAELDMKVQVYESLKSTCNHLLLCIENYQDAICELAQTENAFGRFLKHEGRADNTQAGKIMTSVGRAQSYTAQQRLALRLPLARLYADLEVFTDRAVADCASSVDGTEMARQRYRGSLLWMGDVSRQLDPDIFKQLEQYRKVQAQVRRNKQRLDLFKLKAMQKIDLLVASRCNLFSKLMTSYQNGFLRFWDKTCVAHCSIAHSLKGYQYYEFTLLKDLMEPCQRLMEETDKNQEFSNSDISYENDDRRRDGGVPVGELIRTKSIDDLFSESPEKCTSPTKISRGPKQSLDPPTSVQQSAIASTIAENVSHCLGSLPPRIICKESLFQFTEVKEDLFIHRSITINREGGAEDDHSGGQYAAISCRIFSNTSSPGCSRRRHMNSEKYESSIVLRVPHWILFRPEEREEMDHEKSDSVLDIMEKWLPSSEGQATSSLFAEQWNDLLNSESSPTMEGSLTKTDEFSLLPSNLLDSHLMAASGMTVFPGFPDLFIPAPEIDNSEAPQKETLPVDERKQRNWSELFADLDPLHNSADMDTEHL</sequence>
<dbReference type="SUPFAM" id="SSF103657">
    <property type="entry name" value="BAR/IMD domain-like"/>
    <property type="match status" value="1"/>
</dbReference>
<dbReference type="GO" id="GO:0019904">
    <property type="term" value="F:protein domain specific binding"/>
    <property type="evidence" value="ECO:0007669"/>
    <property type="project" value="InterPro"/>
</dbReference>
<evidence type="ECO:0000256" key="1">
    <source>
        <dbReference type="SAM" id="MobiDB-lite"/>
    </source>
</evidence>
<dbReference type="Proteomes" id="UP000030758">
    <property type="component" value="Unassembled WGS sequence"/>
</dbReference>
<dbReference type="InterPro" id="IPR024114">
    <property type="entry name" value="Islet_autoAg_Ica1/Ica1-like"/>
</dbReference>
<gene>
    <name evidence="3" type="ORF">M514_01018</name>
</gene>
<proteinExistence type="predicted"/>
<dbReference type="AlphaFoldDB" id="A0A085NM25"/>
<evidence type="ECO:0000313" key="3">
    <source>
        <dbReference type="EMBL" id="KFD70521.1"/>
    </source>
</evidence>
<feature type="region of interest" description="Disordered" evidence="1">
    <location>
        <begin position="260"/>
        <end position="285"/>
    </location>
</feature>
<protein>
    <recommendedName>
        <fullName evidence="2">AH domain-containing protein</fullName>
    </recommendedName>
</protein>
<dbReference type="PANTHER" id="PTHR10164:SF4">
    <property type="entry name" value="GH23156P"/>
    <property type="match status" value="1"/>
</dbReference>
<evidence type="ECO:0000259" key="2">
    <source>
        <dbReference type="PROSITE" id="PS50870"/>
    </source>
</evidence>
<dbReference type="Gene3D" id="1.20.1270.60">
    <property type="entry name" value="Arfaptin homology (AH) domain/BAR domain"/>
    <property type="match status" value="1"/>
</dbReference>
<dbReference type="GO" id="GO:0051049">
    <property type="term" value="P:regulation of transport"/>
    <property type="evidence" value="ECO:0007669"/>
    <property type="project" value="TreeGrafter"/>
</dbReference>
<dbReference type="InterPro" id="IPR010504">
    <property type="entry name" value="AH_dom"/>
</dbReference>
<dbReference type="GO" id="GO:0005794">
    <property type="term" value="C:Golgi apparatus"/>
    <property type="evidence" value="ECO:0007669"/>
    <property type="project" value="TreeGrafter"/>
</dbReference>
<dbReference type="Pfam" id="PF04629">
    <property type="entry name" value="ICA69"/>
    <property type="match status" value="1"/>
</dbReference>
<dbReference type="PROSITE" id="PS50870">
    <property type="entry name" value="AH"/>
    <property type="match status" value="1"/>
</dbReference>
<dbReference type="FunFam" id="1.20.1270.60:FF:000068">
    <property type="entry name" value="Islet cell autoantigen"/>
    <property type="match status" value="1"/>
</dbReference>
<dbReference type="InterPro" id="IPR006723">
    <property type="entry name" value="Islet_autoAg_Ica1_C"/>
</dbReference>
<dbReference type="EMBL" id="KL367487">
    <property type="protein sequence ID" value="KFD70521.1"/>
    <property type="molecule type" value="Genomic_DNA"/>
</dbReference>
<accession>A0A085NM25</accession>
<dbReference type="InterPro" id="IPR027267">
    <property type="entry name" value="AH/BAR_dom_sf"/>
</dbReference>
<feature type="domain" description="AH" evidence="2">
    <location>
        <begin position="29"/>
        <end position="223"/>
    </location>
</feature>
<dbReference type="Pfam" id="PF06456">
    <property type="entry name" value="Arfaptin"/>
    <property type="match status" value="1"/>
</dbReference>
<dbReference type="SMART" id="SM01015">
    <property type="entry name" value="Arfaptin"/>
    <property type="match status" value="1"/>
</dbReference>
<feature type="region of interest" description="Disordered" evidence="1">
    <location>
        <begin position="299"/>
        <end position="323"/>
    </location>
</feature>